<dbReference type="InterPro" id="IPR012337">
    <property type="entry name" value="RNaseH-like_sf"/>
</dbReference>
<dbReference type="PROSITE" id="PS50994">
    <property type="entry name" value="INTEGRASE"/>
    <property type="match status" value="1"/>
</dbReference>
<dbReference type="Gene3D" id="3.30.420.10">
    <property type="entry name" value="Ribonuclease H-like superfamily/Ribonuclease H"/>
    <property type="match status" value="1"/>
</dbReference>
<protein>
    <recommendedName>
        <fullName evidence="1">Integrase catalytic domain-containing protein</fullName>
    </recommendedName>
</protein>
<proteinExistence type="predicted"/>
<dbReference type="SUPFAM" id="SSF53098">
    <property type="entry name" value="Ribonuclease H-like"/>
    <property type="match status" value="1"/>
</dbReference>
<dbReference type="GeneID" id="134288401"/>
<organism evidence="2 3">
    <name type="scientific">Aedes albopictus</name>
    <name type="common">Asian tiger mosquito</name>
    <name type="synonym">Stegomyia albopicta</name>
    <dbReference type="NCBI Taxonomy" id="7160"/>
    <lineage>
        <taxon>Eukaryota</taxon>
        <taxon>Metazoa</taxon>
        <taxon>Ecdysozoa</taxon>
        <taxon>Arthropoda</taxon>
        <taxon>Hexapoda</taxon>
        <taxon>Insecta</taxon>
        <taxon>Pterygota</taxon>
        <taxon>Neoptera</taxon>
        <taxon>Endopterygota</taxon>
        <taxon>Diptera</taxon>
        <taxon>Nematocera</taxon>
        <taxon>Culicoidea</taxon>
        <taxon>Culicidae</taxon>
        <taxon>Culicinae</taxon>
        <taxon>Aedini</taxon>
        <taxon>Aedes</taxon>
        <taxon>Stegomyia</taxon>
    </lineage>
</organism>
<reference evidence="2" key="2">
    <citation type="submission" date="2025-05" db="UniProtKB">
        <authorList>
            <consortium name="EnsemblMetazoa"/>
        </authorList>
    </citation>
    <scope>IDENTIFICATION</scope>
    <source>
        <strain evidence="2">Foshan</strain>
    </source>
</reference>
<dbReference type="InterPro" id="IPR001584">
    <property type="entry name" value="Integrase_cat-core"/>
</dbReference>
<dbReference type="InterPro" id="IPR040676">
    <property type="entry name" value="DUF5641"/>
</dbReference>
<evidence type="ECO:0000259" key="1">
    <source>
        <dbReference type="PROSITE" id="PS50994"/>
    </source>
</evidence>
<dbReference type="PANTHER" id="PTHR47331">
    <property type="entry name" value="PHD-TYPE DOMAIN-CONTAINING PROTEIN"/>
    <property type="match status" value="1"/>
</dbReference>
<dbReference type="Proteomes" id="UP000069940">
    <property type="component" value="Unassembled WGS sequence"/>
</dbReference>
<reference evidence="3" key="1">
    <citation type="journal article" date="2015" name="Proc. Natl. Acad. Sci. U.S.A.">
        <title>Genome sequence of the Asian Tiger mosquito, Aedes albopictus, reveals insights into its biology, genetics, and evolution.</title>
        <authorList>
            <person name="Chen X.G."/>
            <person name="Jiang X."/>
            <person name="Gu J."/>
            <person name="Xu M."/>
            <person name="Wu Y."/>
            <person name="Deng Y."/>
            <person name="Zhang C."/>
            <person name="Bonizzoni M."/>
            <person name="Dermauw W."/>
            <person name="Vontas J."/>
            <person name="Armbruster P."/>
            <person name="Huang X."/>
            <person name="Yang Y."/>
            <person name="Zhang H."/>
            <person name="He W."/>
            <person name="Peng H."/>
            <person name="Liu Y."/>
            <person name="Wu K."/>
            <person name="Chen J."/>
            <person name="Lirakis M."/>
            <person name="Topalis P."/>
            <person name="Van Leeuwen T."/>
            <person name="Hall A.B."/>
            <person name="Jiang X."/>
            <person name="Thorpe C."/>
            <person name="Mueller R.L."/>
            <person name="Sun C."/>
            <person name="Waterhouse R.M."/>
            <person name="Yan G."/>
            <person name="Tu Z.J."/>
            <person name="Fang X."/>
            <person name="James A.A."/>
        </authorList>
    </citation>
    <scope>NUCLEOTIDE SEQUENCE [LARGE SCALE GENOMIC DNA]</scope>
    <source>
        <strain evidence="3">Foshan</strain>
    </source>
</reference>
<dbReference type="RefSeq" id="XP_062709173.1">
    <property type="nucleotide sequence ID" value="XM_062853189.1"/>
</dbReference>
<dbReference type="Pfam" id="PF18701">
    <property type="entry name" value="DUF5641"/>
    <property type="match status" value="1"/>
</dbReference>
<accession>A0ABM1ZXX5</accession>
<dbReference type="EnsemblMetazoa" id="AALFPA23_022662.R33628">
    <property type="protein sequence ID" value="AALFPA23_022662.P33628"/>
    <property type="gene ID" value="AALFPA23_022662"/>
</dbReference>
<keyword evidence="3" id="KW-1185">Reference proteome</keyword>
<evidence type="ECO:0000313" key="3">
    <source>
        <dbReference type="Proteomes" id="UP000069940"/>
    </source>
</evidence>
<dbReference type="InterPro" id="IPR036397">
    <property type="entry name" value="RNaseH_sf"/>
</dbReference>
<name>A0ABM1ZXX5_AEDAL</name>
<evidence type="ECO:0000313" key="2">
    <source>
        <dbReference type="EnsemblMetazoa" id="AALFPA23_022662.P33628"/>
    </source>
</evidence>
<dbReference type="PANTHER" id="PTHR47331:SF1">
    <property type="entry name" value="GAG-LIKE PROTEIN"/>
    <property type="match status" value="1"/>
</dbReference>
<sequence>MGSLPSVRTTPARPFVHCGVDYAGPILLRSSTLRSAKTIKGYVAVFVCLATKAVHLEAVSDLSTNAFLAALKRFCGRRGLCSEIWSDHGTNFVGADRSIREHLQSPEFNQAVSRYLADLKVKWTFITPSAPHMGGIWEAAVKSFKKHLRAVLGHATLTYEELSTVLTQIEACLNSRPLCQLSTSPDSFEAFTPGHFIINQPLNLLPEPDIRHLQEGRLDRWQRVQRHVDDIWARRRNEYVATLQPRNKWQSVQQNLDLGQLVLIKNDNTSPAAWELARIIATHPDQYGVVRTVTVRRGQNEYQRAVHKLVPLPLD</sequence>
<feature type="domain" description="Integrase catalytic" evidence="1">
    <location>
        <begin position="10"/>
        <end position="201"/>
    </location>
</feature>